<sequence length="155" mass="17128">MSSTEDIHAYFKKCLEAFDELLAEVKLHKICLSLPAESSVQRKKEQLQAWASAFGADKPSSSKESLNHKFRAYPSLRARTLTELRHMYDDIVNFELTEGTLSHATCRADVGTVDGLGECDPMAAVVMRAMQWADLPATIVFATRLTGPMALFGSS</sequence>
<reference evidence="1" key="1">
    <citation type="journal article" date="2021" name="Nat. Commun.">
        <title>Genetic determinants of endophytism in the Arabidopsis root mycobiome.</title>
        <authorList>
            <person name="Mesny F."/>
            <person name="Miyauchi S."/>
            <person name="Thiergart T."/>
            <person name="Pickel B."/>
            <person name="Atanasova L."/>
            <person name="Karlsson M."/>
            <person name="Huettel B."/>
            <person name="Barry K.W."/>
            <person name="Haridas S."/>
            <person name="Chen C."/>
            <person name="Bauer D."/>
            <person name="Andreopoulos W."/>
            <person name="Pangilinan J."/>
            <person name="LaButti K."/>
            <person name="Riley R."/>
            <person name="Lipzen A."/>
            <person name="Clum A."/>
            <person name="Drula E."/>
            <person name="Henrissat B."/>
            <person name="Kohler A."/>
            <person name="Grigoriev I.V."/>
            <person name="Martin F.M."/>
            <person name="Hacquard S."/>
        </authorList>
    </citation>
    <scope>NUCLEOTIDE SEQUENCE</scope>
    <source>
        <strain evidence="1">MPI-CAGE-AT-0021</strain>
    </source>
</reference>
<proteinExistence type="predicted"/>
<name>A0A9P9EUW9_9HYPO</name>
<dbReference type="Proteomes" id="UP000717696">
    <property type="component" value="Unassembled WGS sequence"/>
</dbReference>
<protein>
    <submittedName>
        <fullName evidence="1">Uncharacterized protein</fullName>
    </submittedName>
</protein>
<dbReference type="OrthoDB" id="4984416at2759"/>
<accession>A0A9P9EUW9</accession>
<dbReference type="AlphaFoldDB" id="A0A9P9EUW9"/>
<gene>
    <name evidence="1" type="ORF">B0J13DRAFT_675729</name>
</gene>
<evidence type="ECO:0000313" key="2">
    <source>
        <dbReference type="Proteomes" id="UP000717696"/>
    </source>
</evidence>
<comment type="caution">
    <text evidence="1">The sequence shown here is derived from an EMBL/GenBank/DDBJ whole genome shotgun (WGS) entry which is preliminary data.</text>
</comment>
<dbReference type="EMBL" id="JAGMUU010000010">
    <property type="protein sequence ID" value="KAH7144387.1"/>
    <property type="molecule type" value="Genomic_DNA"/>
</dbReference>
<organism evidence="1 2">
    <name type="scientific">Dactylonectria estremocensis</name>
    <dbReference type="NCBI Taxonomy" id="1079267"/>
    <lineage>
        <taxon>Eukaryota</taxon>
        <taxon>Fungi</taxon>
        <taxon>Dikarya</taxon>
        <taxon>Ascomycota</taxon>
        <taxon>Pezizomycotina</taxon>
        <taxon>Sordariomycetes</taxon>
        <taxon>Hypocreomycetidae</taxon>
        <taxon>Hypocreales</taxon>
        <taxon>Nectriaceae</taxon>
        <taxon>Dactylonectria</taxon>
    </lineage>
</organism>
<keyword evidence="2" id="KW-1185">Reference proteome</keyword>
<evidence type="ECO:0000313" key="1">
    <source>
        <dbReference type="EMBL" id="KAH7144387.1"/>
    </source>
</evidence>